<organism evidence="2">
    <name type="scientific">Melanopsichium pennsylvanicum 4</name>
    <dbReference type="NCBI Taxonomy" id="1398559"/>
    <lineage>
        <taxon>Eukaryota</taxon>
        <taxon>Fungi</taxon>
        <taxon>Dikarya</taxon>
        <taxon>Basidiomycota</taxon>
        <taxon>Ustilaginomycotina</taxon>
        <taxon>Ustilaginomycetes</taxon>
        <taxon>Ustilaginales</taxon>
        <taxon>Ustilaginaceae</taxon>
        <taxon>Melanopsichium</taxon>
    </lineage>
</organism>
<feature type="compositionally biased region" description="Acidic residues" evidence="1">
    <location>
        <begin position="375"/>
        <end position="388"/>
    </location>
</feature>
<feature type="compositionally biased region" description="Polar residues" evidence="1">
    <location>
        <begin position="404"/>
        <end position="418"/>
    </location>
</feature>
<evidence type="ECO:0000313" key="2">
    <source>
        <dbReference type="EMBL" id="CDI53044.1"/>
    </source>
</evidence>
<feature type="region of interest" description="Disordered" evidence="1">
    <location>
        <begin position="169"/>
        <end position="217"/>
    </location>
</feature>
<sequence length="624" mass="70150">MSASTYERPFWLSQNGVRLAEELPVHYSNDRIPLTKVIVSGVQGDRFQFRISKDEYPYGAHCYFRGWEKHSWQYLFDALPDFAYLERHINPAVTQLADPFWQCQFPTWEFGKARFVWVVVIKRTEGGLCEKSGQQVIFNLKAQPRNWQVANADRYLIQRLESLSLGPTVKTEVPTSHQQQEPSSLPALTPPPLSPAQPSTVTIQSSSAKPFPAAEPSTSAVFDPFAAARTASETRRFAPTPASSSRPSSSTRPPLIPAANERKQLNHPVTPDVGTGKPAMRGLPRDSQRRPRTLILQSVQTSQPPGPPHHRADPFTTSPIRFEDTDPKDSKPSSASLSGPIPSLRSEPDILARSQPSPVFNPPPIRRRRSRPISLDDEEWQEVEENDDHDIPLPEFVPPPGSAANDSSRASTVESQSPRRSKRIQEKQRRASSSAGPDEVDLTPVKPTIDAEVLEPFFHLWDVPMTANPYLRFVLTVEHYERRYSSPESEQLEEDTNERDEEDMRRNPQDWIQVVEMPHCIRLLAGQDIRPVRRHLDTDALISAVGAALATPAARTTSSPKLKGRAPPKWLGIPCEKRNNVGYADTALQQKHLAVCQKRIEAAKKAWEDFNPKKAKCKSRSVSR</sequence>
<proteinExistence type="predicted"/>
<evidence type="ECO:0000256" key="1">
    <source>
        <dbReference type="SAM" id="MobiDB-lite"/>
    </source>
</evidence>
<dbReference type="AlphaFoldDB" id="A0A077R7A1"/>
<feature type="compositionally biased region" description="Low complexity" evidence="1">
    <location>
        <begin position="238"/>
        <end position="253"/>
    </location>
</feature>
<protein>
    <submittedName>
        <fullName evidence="2">Uncharacterized protein</fullName>
    </submittedName>
</protein>
<name>A0A077R7A1_9BASI</name>
<feature type="region of interest" description="Disordered" evidence="1">
    <location>
        <begin position="484"/>
        <end position="505"/>
    </location>
</feature>
<dbReference type="EMBL" id="HG529564">
    <property type="protein sequence ID" value="CDI53044.1"/>
    <property type="molecule type" value="Genomic_DNA"/>
</dbReference>
<feature type="region of interest" description="Disordered" evidence="1">
    <location>
        <begin position="231"/>
        <end position="444"/>
    </location>
</feature>
<feature type="compositionally biased region" description="Basic and acidic residues" evidence="1">
    <location>
        <begin position="321"/>
        <end position="331"/>
    </location>
</feature>
<reference evidence="2" key="1">
    <citation type="journal article" date="2014" name="Genome Biol. Evol.">
        <title>Gene Loss Rather Than Gene Gain Is Associated with a Host Jump from Monocots to Dicots in the Smut Fungus Melanopsichium pennsylvanicum.</title>
        <authorList>
            <person name="Sharma R."/>
            <person name="Mishra B."/>
            <person name="Runge F."/>
            <person name="Thines M."/>
        </authorList>
    </citation>
    <scope>NUCLEOTIDE SEQUENCE</scope>
    <source>
        <strain evidence="2">4</strain>
    </source>
</reference>
<feature type="compositionally biased region" description="Acidic residues" evidence="1">
    <location>
        <begin position="490"/>
        <end position="501"/>
    </location>
</feature>
<accession>A0A077R7A1</accession>